<organism evidence="1 2">
    <name type="scientific">Candidatus Woesebacteria bacterium RBG_16_42_24</name>
    <dbReference type="NCBI Taxonomy" id="1802485"/>
    <lineage>
        <taxon>Bacteria</taxon>
        <taxon>Candidatus Woeseibacteriota</taxon>
    </lineage>
</organism>
<evidence type="ECO:0000313" key="1">
    <source>
        <dbReference type="EMBL" id="OGM15884.1"/>
    </source>
</evidence>
<proteinExistence type="predicted"/>
<name>A0A1F7XLD6_9BACT</name>
<dbReference type="AlphaFoldDB" id="A0A1F7XLD6"/>
<evidence type="ECO:0000313" key="2">
    <source>
        <dbReference type="Proteomes" id="UP000177382"/>
    </source>
</evidence>
<comment type="caution">
    <text evidence="1">The sequence shown here is derived from an EMBL/GenBank/DDBJ whole genome shotgun (WGS) entry which is preliminary data.</text>
</comment>
<protein>
    <submittedName>
        <fullName evidence="1">Uncharacterized protein</fullName>
    </submittedName>
</protein>
<gene>
    <name evidence="1" type="ORF">A2V97_03910</name>
</gene>
<dbReference type="STRING" id="1802485.A2V97_03910"/>
<dbReference type="EMBL" id="MGFX01000001">
    <property type="protein sequence ID" value="OGM15884.1"/>
    <property type="molecule type" value="Genomic_DNA"/>
</dbReference>
<accession>A0A1F7XLD6</accession>
<reference evidence="1 2" key="1">
    <citation type="journal article" date="2016" name="Nat. Commun.">
        <title>Thousands of microbial genomes shed light on interconnected biogeochemical processes in an aquifer system.</title>
        <authorList>
            <person name="Anantharaman K."/>
            <person name="Brown C.T."/>
            <person name="Hug L.A."/>
            <person name="Sharon I."/>
            <person name="Castelle C.J."/>
            <person name="Probst A.J."/>
            <person name="Thomas B.C."/>
            <person name="Singh A."/>
            <person name="Wilkins M.J."/>
            <person name="Karaoz U."/>
            <person name="Brodie E.L."/>
            <person name="Williams K.H."/>
            <person name="Hubbard S.S."/>
            <person name="Banfield J.F."/>
        </authorList>
    </citation>
    <scope>NUCLEOTIDE SEQUENCE [LARGE SCALE GENOMIC DNA]</scope>
</reference>
<sequence>MEVQADDIGRILSPEEAESYESYRDSGADVWRHQGQLTLKGDFVLYFPPKDGQLTSEREIITPRAYRLGLAVESPQTMDEKGRIEGLKIPSPLIWEVLEVSDENKAVDFPSTTAVSLLPYRGDPFANLADSRVVLFTEKSRVEGNMIGRIQSLAIEYINRQVQEGQMPQDLLDTAIGLLKYTKKAPEDPLLYKLKQKSEASGRSPEEPLVTIKGSIGRPIGGEILEEYGARVYIDGNRLVYQSERLKRNNQKRCITIAVGDNQEGDEGKLLLTKAAWHIIGIIPERVPGQLMDEHLFYRPSGERELTFSEAIQDKRGIWVVEARPFKTDTRTLVAMQAKILDYVRVKVENGQMDPEVPQIIQGVFKYKHATLKPVGHKDLLPVYRAKAAKFSRT</sequence>
<dbReference type="Proteomes" id="UP000177382">
    <property type="component" value="Unassembled WGS sequence"/>
</dbReference>